<accession>A0ACB7WQW7</accession>
<dbReference type="EMBL" id="CM037012">
    <property type="protein sequence ID" value="KAH7690623.1"/>
    <property type="molecule type" value="Genomic_DNA"/>
</dbReference>
<protein>
    <submittedName>
        <fullName evidence="1">Beta-beta-alpha zinc fingers domain-containing protein</fullName>
    </submittedName>
</protein>
<keyword evidence="2" id="KW-1185">Reference proteome</keyword>
<comment type="caution">
    <text evidence="1">The sequence shown here is derived from an EMBL/GenBank/DDBJ whole genome shotgun (WGS) entry which is preliminary data.</text>
</comment>
<sequence>MADQYRINEIDNERVFPCNFCDRRFYSSQALGGHQNAHKLERANAKRVHSNAEMYGASPPHPPPLPPSHRLLPPPPPPFIPLNHHHPHHQLGFAPNYHHHQRFLPHPRYMNPSHANHANHARAYHYRPYPAPNYHFRNPNPNPNPNQAVTSSGVGIGVPSLNQYHHNQAHRINSYQFGNRVNMHANFRFGYGSSSSAAAAGAATSAGVSRVAPVPTTAASSSHVGVSPSSIRAIGAALKDVSLDDNEDKLDLSLHL</sequence>
<proteinExistence type="predicted"/>
<dbReference type="Proteomes" id="UP000827976">
    <property type="component" value="Chromosome 2"/>
</dbReference>
<organism evidence="1 2">
    <name type="scientific">Dioscorea alata</name>
    <name type="common">Purple yam</name>
    <dbReference type="NCBI Taxonomy" id="55571"/>
    <lineage>
        <taxon>Eukaryota</taxon>
        <taxon>Viridiplantae</taxon>
        <taxon>Streptophyta</taxon>
        <taxon>Embryophyta</taxon>
        <taxon>Tracheophyta</taxon>
        <taxon>Spermatophyta</taxon>
        <taxon>Magnoliopsida</taxon>
        <taxon>Liliopsida</taxon>
        <taxon>Dioscoreales</taxon>
        <taxon>Dioscoreaceae</taxon>
        <taxon>Dioscorea</taxon>
    </lineage>
</organism>
<evidence type="ECO:0000313" key="2">
    <source>
        <dbReference type="Proteomes" id="UP000827976"/>
    </source>
</evidence>
<reference evidence="2" key="1">
    <citation type="journal article" date="2022" name="Nat. Commun.">
        <title>Chromosome evolution and the genetic basis of agronomically important traits in greater yam.</title>
        <authorList>
            <person name="Bredeson J.V."/>
            <person name="Lyons J.B."/>
            <person name="Oniyinde I.O."/>
            <person name="Okereke N.R."/>
            <person name="Kolade O."/>
            <person name="Nnabue I."/>
            <person name="Nwadili C.O."/>
            <person name="Hribova E."/>
            <person name="Parker M."/>
            <person name="Nwogha J."/>
            <person name="Shu S."/>
            <person name="Carlson J."/>
            <person name="Kariba R."/>
            <person name="Muthemba S."/>
            <person name="Knop K."/>
            <person name="Barton G.J."/>
            <person name="Sherwood A.V."/>
            <person name="Lopez-Montes A."/>
            <person name="Asiedu R."/>
            <person name="Jamnadass R."/>
            <person name="Muchugi A."/>
            <person name="Goodstein D."/>
            <person name="Egesi C.N."/>
            <person name="Featherston J."/>
            <person name="Asfaw A."/>
            <person name="Simpson G.G."/>
            <person name="Dolezel J."/>
            <person name="Hendre P.S."/>
            <person name="Van Deynze A."/>
            <person name="Kumar P.L."/>
            <person name="Obidiegwu J.E."/>
            <person name="Bhattacharjee R."/>
            <person name="Rokhsar D.S."/>
        </authorList>
    </citation>
    <scope>NUCLEOTIDE SEQUENCE [LARGE SCALE GENOMIC DNA]</scope>
    <source>
        <strain evidence="2">cv. TDa95/00328</strain>
    </source>
</reference>
<name>A0ACB7WQW7_DIOAL</name>
<gene>
    <name evidence="1" type="ORF">IHE45_02G060300</name>
</gene>
<evidence type="ECO:0000313" key="1">
    <source>
        <dbReference type="EMBL" id="KAH7690623.1"/>
    </source>
</evidence>